<dbReference type="PROSITE" id="PS51686">
    <property type="entry name" value="SAM_MT_RSMB_NOP"/>
    <property type="match status" value="1"/>
</dbReference>
<dbReference type="InterPro" id="IPR001678">
    <property type="entry name" value="MeTrfase_RsmB-F_NOP2_dom"/>
</dbReference>
<keyword evidence="2 6" id="KW-0489">Methyltransferase</keyword>
<feature type="binding site" evidence="6">
    <location>
        <position position="186"/>
    </location>
    <ligand>
        <name>S-adenosyl-L-methionine</name>
        <dbReference type="ChEBI" id="CHEBI:59789"/>
    </ligand>
</feature>
<gene>
    <name evidence="9" type="ORF">IAC08_00960</name>
</gene>
<dbReference type="Pfam" id="PF17125">
    <property type="entry name" value="Methyltr_RsmF_N"/>
    <property type="match status" value="1"/>
</dbReference>
<feature type="binding site" evidence="6">
    <location>
        <begin position="114"/>
        <end position="120"/>
    </location>
    <ligand>
        <name>S-adenosyl-L-methionine</name>
        <dbReference type="ChEBI" id="CHEBI:59789"/>
    </ligand>
</feature>
<dbReference type="InterPro" id="IPR027391">
    <property type="entry name" value="Nol1_Nop2_Fmu_2"/>
</dbReference>
<evidence type="ECO:0000256" key="5">
    <source>
        <dbReference type="ARBA" id="ARBA00022884"/>
    </source>
</evidence>
<feature type="region of interest" description="Disordered" evidence="7">
    <location>
        <begin position="304"/>
        <end position="324"/>
    </location>
</feature>
<dbReference type="PANTHER" id="PTHR22807">
    <property type="entry name" value="NOP2 YEAST -RELATED NOL1/NOP2/FMU SUN DOMAIN-CONTAINING"/>
    <property type="match status" value="1"/>
</dbReference>
<evidence type="ECO:0000256" key="3">
    <source>
        <dbReference type="ARBA" id="ARBA00022679"/>
    </source>
</evidence>
<name>A0A9D9HJF5_9BACT</name>
<keyword evidence="5 6" id="KW-0694">RNA-binding</keyword>
<dbReference type="Gene3D" id="2.30.130.60">
    <property type="match status" value="1"/>
</dbReference>
<keyword evidence="3 6" id="KW-0808">Transferase</keyword>
<evidence type="ECO:0000313" key="9">
    <source>
        <dbReference type="EMBL" id="MBO8454960.1"/>
    </source>
</evidence>
<dbReference type="EMBL" id="JADIMK010000008">
    <property type="protein sequence ID" value="MBO8454960.1"/>
    <property type="molecule type" value="Genomic_DNA"/>
</dbReference>
<evidence type="ECO:0000256" key="6">
    <source>
        <dbReference type="PROSITE-ProRule" id="PRU01023"/>
    </source>
</evidence>
<evidence type="ECO:0000256" key="7">
    <source>
        <dbReference type="SAM" id="MobiDB-lite"/>
    </source>
</evidence>
<feature type="binding site" evidence="6">
    <location>
        <position position="169"/>
    </location>
    <ligand>
        <name>S-adenosyl-L-methionine</name>
        <dbReference type="ChEBI" id="CHEBI:59789"/>
    </ligand>
</feature>
<sequence>MDKSGFVKYLEEAIGKENARIAFSAFGQAPSVSIRRNPEKGPGSPLPSGQPVPWNPLGTILENRPNFTLDPIFHAGGYYVQDSSSMFVGHIFRDILDDFRDKLPERPLRVLDLCAAPGGKTTDLAASMRMALGDNFILVSNEVMKQRSGILADNVAIWGDPNLMVTSADPSCFPRLGRYFDIVAADVPCSGEGMFRKDEEALAQWSEDNVALCQSRQRRIIADMWDSLAEGGILIYSTCTFNRLENDLNIKWICDNLGAEPYFAGNRASGDFPGVLKTQYGYLLVPGLVKGEGQYCSAVIKTSGRSSETGRRPSRKSAGNTTAERQIRSMLPEGLFRIPARLYAHNGYIDAVPQQAADEFETVSALIKPIGGGCRIGMPKGKDFIPSADLALSLMLAPGIYPEYEADLQTALRFLHRDSVSASGPKGFICMKYDGLRLGFVKNIGNRCNNLHPASRRIRMDIL</sequence>
<dbReference type="InterPro" id="IPR029063">
    <property type="entry name" value="SAM-dependent_MTases_sf"/>
</dbReference>
<evidence type="ECO:0000256" key="1">
    <source>
        <dbReference type="ARBA" id="ARBA00022490"/>
    </source>
</evidence>
<dbReference type="InterPro" id="IPR031341">
    <property type="entry name" value="Methyltr_RsmF_N"/>
</dbReference>
<dbReference type="GO" id="GO:0001510">
    <property type="term" value="P:RNA methylation"/>
    <property type="evidence" value="ECO:0007669"/>
    <property type="project" value="InterPro"/>
</dbReference>
<evidence type="ECO:0000313" key="10">
    <source>
        <dbReference type="Proteomes" id="UP000823617"/>
    </source>
</evidence>
<dbReference type="Pfam" id="PF13636">
    <property type="entry name" value="Methyltranf_PUA"/>
    <property type="match status" value="1"/>
</dbReference>
<dbReference type="InterPro" id="IPR023267">
    <property type="entry name" value="RCMT"/>
</dbReference>
<keyword evidence="1" id="KW-0963">Cytoplasm</keyword>
<reference evidence="9" key="2">
    <citation type="journal article" date="2021" name="PeerJ">
        <title>Extensive microbial diversity within the chicken gut microbiome revealed by metagenomics and culture.</title>
        <authorList>
            <person name="Gilroy R."/>
            <person name="Ravi A."/>
            <person name="Getino M."/>
            <person name="Pursley I."/>
            <person name="Horton D.L."/>
            <person name="Alikhan N.F."/>
            <person name="Baker D."/>
            <person name="Gharbi K."/>
            <person name="Hall N."/>
            <person name="Watson M."/>
            <person name="Adriaenssens E.M."/>
            <person name="Foster-Nyarko E."/>
            <person name="Jarju S."/>
            <person name="Secka A."/>
            <person name="Antonio M."/>
            <person name="Oren A."/>
            <person name="Chaudhuri R.R."/>
            <person name="La Ragione R."/>
            <person name="Hildebrand F."/>
            <person name="Pallen M.J."/>
        </authorList>
    </citation>
    <scope>NUCLEOTIDE SEQUENCE</scope>
    <source>
        <strain evidence="9">B1-3475</strain>
    </source>
</reference>
<accession>A0A9D9HJF5</accession>
<protein>
    <submittedName>
        <fullName evidence="9">rRNA cytosine-C5-methyltransferase</fullName>
    </submittedName>
</protein>
<feature type="binding site" evidence="6">
    <location>
        <position position="142"/>
    </location>
    <ligand>
        <name>S-adenosyl-L-methionine</name>
        <dbReference type="ChEBI" id="CHEBI:59789"/>
    </ligand>
</feature>
<dbReference type="Gene3D" id="3.30.70.1170">
    <property type="entry name" value="Sun protein, domain 3"/>
    <property type="match status" value="1"/>
</dbReference>
<feature type="domain" description="SAM-dependent MTase RsmB/NOP-type" evidence="8">
    <location>
        <begin position="1"/>
        <end position="302"/>
    </location>
</feature>
<comment type="similarity">
    <text evidence="6">Belongs to the class I-like SAM-binding methyltransferase superfamily. RsmB/NOP family.</text>
</comment>
<organism evidence="9 10">
    <name type="scientific">Candidatus Cryptobacteroides intestinigallinarum</name>
    <dbReference type="NCBI Taxonomy" id="2840767"/>
    <lineage>
        <taxon>Bacteria</taxon>
        <taxon>Pseudomonadati</taxon>
        <taxon>Bacteroidota</taxon>
        <taxon>Bacteroidia</taxon>
        <taxon>Bacteroidales</taxon>
        <taxon>Candidatus Cryptobacteroides</taxon>
    </lineage>
</organism>
<comment type="caution">
    <text evidence="9">The sequence shown here is derived from an EMBL/GenBank/DDBJ whole genome shotgun (WGS) entry which is preliminary data.</text>
</comment>
<dbReference type="InterPro" id="IPR049560">
    <property type="entry name" value="MeTrfase_RsmB-F_NOP2_cat"/>
</dbReference>
<dbReference type="SUPFAM" id="SSF53335">
    <property type="entry name" value="S-adenosyl-L-methionine-dependent methyltransferases"/>
    <property type="match status" value="1"/>
</dbReference>
<evidence type="ECO:0000259" key="8">
    <source>
        <dbReference type="PROSITE" id="PS51686"/>
    </source>
</evidence>
<dbReference type="Pfam" id="PF01189">
    <property type="entry name" value="Methyltr_RsmB-F"/>
    <property type="match status" value="1"/>
</dbReference>
<dbReference type="Gene3D" id="3.40.50.150">
    <property type="entry name" value="Vaccinia Virus protein VP39"/>
    <property type="match status" value="1"/>
</dbReference>
<evidence type="ECO:0000256" key="4">
    <source>
        <dbReference type="ARBA" id="ARBA00022691"/>
    </source>
</evidence>
<dbReference type="PANTHER" id="PTHR22807:SF30">
    <property type="entry name" value="28S RRNA (CYTOSINE(4447)-C(5))-METHYLTRANSFERASE-RELATED"/>
    <property type="match status" value="1"/>
</dbReference>
<proteinExistence type="inferred from homology"/>
<feature type="region of interest" description="Disordered" evidence="7">
    <location>
        <begin position="32"/>
        <end position="52"/>
    </location>
</feature>
<evidence type="ECO:0000256" key="2">
    <source>
        <dbReference type="ARBA" id="ARBA00022603"/>
    </source>
</evidence>
<dbReference type="PRINTS" id="PR02008">
    <property type="entry name" value="RCMTFAMILY"/>
</dbReference>
<reference evidence="9" key="1">
    <citation type="submission" date="2020-10" db="EMBL/GenBank/DDBJ databases">
        <authorList>
            <person name="Gilroy R."/>
        </authorList>
    </citation>
    <scope>NUCLEOTIDE SEQUENCE</scope>
    <source>
        <strain evidence="9">B1-3475</strain>
    </source>
</reference>
<dbReference type="GO" id="GO:0003723">
    <property type="term" value="F:RNA binding"/>
    <property type="evidence" value="ECO:0007669"/>
    <property type="project" value="UniProtKB-UniRule"/>
</dbReference>
<feature type="active site" description="Nucleophile" evidence="6">
    <location>
        <position position="239"/>
    </location>
</feature>
<dbReference type="Proteomes" id="UP000823617">
    <property type="component" value="Unassembled WGS sequence"/>
</dbReference>
<dbReference type="GO" id="GO:0008173">
    <property type="term" value="F:RNA methyltransferase activity"/>
    <property type="evidence" value="ECO:0007669"/>
    <property type="project" value="InterPro"/>
</dbReference>
<dbReference type="AlphaFoldDB" id="A0A9D9HJF5"/>
<keyword evidence="4 6" id="KW-0949">S-adenosyl-L-methionine</keyword>